<gene>
    <name evidence="3" type="ORF">AVEN_179923_1</name>
</gene>
<dbReference type="FunFam" id="1.10.238.10:FF:000178">
    <property type="entry name" value="Calmodulin-2 A"/>
    <property type="match status" value="1"/>
</dbReference>
<feature type="domain" description="EF-hand" evidence="2">
    <location>
        <begin position="1"/>
        <end position="31"/>
    </location>
</feature>
<dbReference type="Proteomes" id="UP000499080">
    <property type="component" value="Unassembled WGS sequence"/>
</dbReference>
<sequence length="82" mass="9146">LKKAFDMFDKDKKGSINTNMVATILRTLGQTFVESELRELILEIDVDGARLGVRRVLALTSRFLVEEDGGYGRVKGSVSDVR</sequence>
<dbReference type="EMBL" id="BGPR01097063">
    <property type="protein sequence ID" value="GBM44163.1"/>
    <property type="molecule type" value="Genomic_DNA"/>
</dbReference>
<protein>
    <recommendedName>
        <fullName evidence="2">EF-hand domain-containing protein</fullName>
    </recommendedName>
</protein>
<dbReference type="InterPro" id="IPR002048">
    <property type="entry name" value="EF_hand_dom"/>
</dbReference>
<dbReference type="AlphaFoldDB" id="A0A4Y2FSD6"/>
<dbReference type="InterPro" id="IPR011992">
    <property type="entry name" value="EF-hand-dom_pair"/>
</dbReference>
<comment type="caution">
    <text evidence="3">The sequence shown here is derived from an EMBL/GenBank/DDBJ whole genome shotgun (WGS) entry which is preliminary data.</text>
</comment>
<dbReference type="PROSITE" id="PS50222">
    <property type="entry name" value="EF_HAND_2"/>
    <property type="match status" value="1"/>
</dbReference>
<accession>A0A4Y2FSD6</accession>
<keyword evidence="1" id="KW-0677">Repeat</keyword>
<dbReference type="OrthoDB" id="26525at2759"/>
<evidence type="ECO:0000256" key="1">
    <source>
        <dbReference type="ARBA" id="ARBA00022737"/>
    </source>
</evidence>
<dbReference type="GO" id="GO:0043226">
    <property type="term" value="C:organelle"/>
    <property type="evidence" value="ECO:0007669"/>
    <property type="project" value="UniProtKB-ARBA"/>
</dbReference>
<dbReference type="SUPFAM" id="SSF47473">
    <property type="entry name" value="EF-hand"/>
    <property type="match status" value="1"/>
</dbReference>
<evidence type="ECO:0000259" key="2">
    <source>
        <dbReference type="PROSITE" id="PS50222"/>
    </source>
</evidence>
<keyword evidence="4" id="KW-1185">Reference proteome</keyword>
<organism evidence="3 4">
    <name type="scientific">Araneus ventricosus</name>
    <name type="common">Orbweaver spider</name>
    <name type="synonym">Epeira ventricosa</name>
    <dbReference type="NCBI Taxonomy" id="182803"/>
    <lineage>
        <taxon>Eukaryota</taxon>
        <taxon>Metazoa</taxon>
        <taxon>Ecdysozoa</taxon>
        <taxon>Arthropoda</taxon>
        <taxon>Chelicerata</taxon>
        <taxon>Arachnida</taxon>
        <taxon>Araneae</taxon>
        <taxon>Araneomorphae</taxon>
        <taxon>Entelegynae</taxon>
        <taxon>Araneoidea</taxon>
        <taxon>Araneidae</taxon>
        <taxon>Araneus</taxon>
    </lineage>
</organism>
<proteinExistence type="predicted"/>
<reference evidence="3 4" key="1">
    <citation type="journal article" date="2019" name="Sci. Rep.">
        <title>Orb-weaving spider Araneus ventricosus genome elucidates the spidroin gene catalogue.</title>
        <authorList>
            <person name="Kono N."/>
            <person name="Nakamura H."/>
            <person name="Ohtoshi R."/>
            <person name="Moran D.A.P."/>
            <person name="Shinohara A."/>
            <person name="Yoshida Y."/>
            <person name="Fujiwara M."/>
            <person name="Mori M."/>
            <person name="Tomita M."/>
            <person name="Arakawa K."/>
        </authorList>
    </citation>
    <scope>NUCLEOTIDE SEQUENCE [LARGE SCALE GENOMIC DNA]</scope>
</reference>
<name>A0A4Y2FSD6_ARAVE</name>
<evidence type="ECO:0000313" key="3">
    <source>
        <dbReference type="EMBL" id="GBM44163.1"/>
    </source>
</evidence>
<dbReference type="Gene3D" id="1.10.238.10">
    <property type="entry name" value="EF-hand"/>
    <property type="match status" value="1"/>
</dbReference>
<dbReference type="Pfam" id="PF13405">
    <property type="entry name" value="EF-hand_6"/>
    <property type="match status" value="1"/>
</dbReference>
<dbReference type="GO" id="GO:0005509">
    <property type="term" value="F:calcium ion binding"/>
    <property type="evidence" value="ECO:0007669"/>
    <property type="project" value="InterPro"/>
</dbReference>
<dbReference type="CDD" id="cd00051">
    <property type="entry name" value="EFh"/>
    <property type="match status" value="1"/>
</dbReference>
<feature type="non-terminal residue" evidence="3">
    <location>
        <position position="1"/>
    </location>
</feature>
<evidence type="ECO:0000313" key="4">
    <source>
        <dbReference type="Proteomes" id="UP000499080"/>
    </source>
</evidence>